<sequence>MGASMQGESSVPGPTDYYIFM</sequence>
<keyword evidence="4" id="KW-1185">Reference proteome</keyword>
<accession>A0AAD6VWA1</accession>
<evidence type="ECO:0000313" key="4">
    <source>
        <dbReference type="Proteomes" id="UP001164929"/>
    </source>
</evidence>
<dbReference type="Proteomes" id="UP001164929">
    <property type="component" value="Chromosome 7"/>
</dbReference>
<dbReference type="AlphaFoldDB" id="A0AAD6VWA1"/>
<proteinExistence type="predicted"/>
<dbReference type="EMBL" id="JAQIZT010000007">
    <property type="protein sequence ID" value="KAJ6990376.1"/>
    <property type="molecule type" value="Genomic_DNA"/>
</dbReference>
<feature type="region of interest" description="Disordered" evidence="1">
    <location>
        <begin position="1"/>
        <end position="21"/>
    </location>
</feature>
<evidence type="ECO:0000313" key="3">
    <source>
        <dbReference type="EMBL" id="KAJ6990376.1"/>
    </source>
</evidence>
<gene>
    <name evidence="3" type="ORF">NC653_018809</name>
    <name evidence="2" type="ORF">NC653_025512</name>
</gene>
<evidence type="ECO:0000256" key="1">
    <source>
        <dbReference type="SAM" id="MobiDB-lite"/>
    </source>
</evidence>
<evidence type="ECO:0000313" key="2">
    <source>
        <dbReference type="EMBL" id="KAJ6982425.1"/>
    </source>
</evidence>
<dbReference type="Proteomes" id="UP001164929">
    <property type="component" value="Chromosome 10"/>
</dbReference>
<organism evidence="3 4">
    <name type="scientific">Populus alba x Populus x berolinensis</name>
    <dbReference type="NCBI Taxonomy" id="444605"/>
    <lineage>
        <taxon>Eukaryota</taxon>
        <taxon>Viridiplantae</taxon>
        <taxon>Streptophyta</taxon>
        <taxon>Embryophyta</taxon>
        <taxon>Tracheophyta</taxon>
        <taxon>Spermatophyta</taxon>
        <taxon>Magnoliopsida</taxon>
        <taxon>eudicotyledons</taxon>
        <taxon>Gunneridae</taxon>
        <taxon>Pentapetalae</taxon>
        <taxon>rosids</taxon>
        <taxon>fabids</taxon>
        <taxon>Malpighiales</taxon>
        <taxon>Salicaceae</taxon>
        <taxon>Saliceae</taxon>
        <taxon>Populus</taxon>
    </lineage>
</organism>
<dbReference type="EMBL" id="JAQIZT010000010">
    <property type="protein sequence ID" value="KAJ6982425.1"/>
    <property type="molecule type" value="Genomic_DNA"/>
</dbReference>
<protein>
    <submittedName>
        <fullName evidence="3">Uncharacterized protein</fullName>
    </submittedName>
</protein>
<comment type="caution">
    <text evidence="3">The sequence shown here is derived from an EMBL/GenBank/DDBJ whole genome shotgun (WGS) entry which is preliminary data.</text>
</comment>
<name>A0AAD6VWA1_9ROSI</name>
<reference evidence="3" key="1">
    <citation type="journal article" date="2023" name="Mol. Ecol. Resour.">
        <title>Chromosome-level genome assembly of a triploid poplar Populus alba 'Berolinensis'.</title>
        <authorList>
            <person name="Chen S."/>
            <person name="Yu Y."/>
            <person name="Wang X."/>
            <person name="Wang S."/>
            <person name="Zhang T."/>
            <person name="Zhou Y."/>
            <person name="He R."/>
            <person name="Meng N."/>
            <person name="Wang Y."/>
            <person name="Liu W."/>
            <person name="Liu Z."/>
            <person name="Liu J."/>
            <person name="Guo Q."/>
            <person name="Huang H."/>
            <person name="Sederoff R.R."/>
            <person name="Wang G."/>
            <person name="Qu G."/>
            <person name="Chen S."/>
        </authorList>
    </citation>
    <scope>NUCLEOTIDE SEQUENCE</scope>
    <source>
        <strain evidence="3">SC-2020</strain>
    </source>
</reference>